<protein>
    <submittedName>
        <fullName evidence="1">Uncharacterized protein</fullName>
    </submittedName>
</protein>
<proteinExistence type="predicted"/>
<name>A0ABS4ND81_9THEO</name>
<keyword evidence="2" id="KW-1185">Reference proteome</keyword>
<reference evidence="1" key="1">
    <citation type="submission" date="2021-03" db="EMBL/GenBank/DDBJ databases">
        <title>Genomic Encyclopedia of Type Strains, Phase IV (KMG-IV): sequencing the most valuable type-strain genomes for metagenomic binning, comparative biology and taxonomic classification.</title>
        <authorList>
            <person name="Goeker M."/>
        </authorList>
    </citation>
    <scope>NUCLEOTIDE SEQUENCE</scope>
    <source>
        <strain evidence="1">DSM 101588</strain>
    </source>
</reference>
<dbReference type="Proteomes" id="UP001166402">
    <property type="component" value="Unassembled WGS sequence"/>
</dbReference>
<dbReference type="EMBL" id="JAGGLT010000010">
    <property type="protein sequence ID" value="MBP2071627.1"/>
    <property type="molecule type" value="Genomic_DNA"/>
</dbReference>
<evidence type="ECO:0000313" key="1">
    <source>
        <dbReference type="EMBL" id="MBP2071627.1"/>
    </source>
</evidence>
<evidence type="ECO:0000313" key="2">
    <source>
        <dbReference type="Proteomes" id="UP001166402"/>
    </source>
</evidence>
<organism evidence="1 2">
    <name type="scientific">Thermoanaerobacterium butyriciformans</name>
    <dbReference type="NCBI Taxonomy" id="1702242"/>
    <lineage>
        <taxon>Bacteria</taxon>
        <taxon>Bacillati</taxon>
        <taxon>Bacillota</taxon>
        <taxon>Clostridia</taxon>
        <taxon>Thermoanaerobacterales</taxon>
        <taxon>Thermoanaerobacteraceae</taxon>
        <taxon>Thermoanaerobacterium</taxon>
    </lineage>
</organism>
<accession>A0ABS4ND81</accession>
<comment type="caution">
    <text evidence="1">The sequence shown here is derived from an EMBL/GenBank/DDBJ whole genome shotgun (WGS) entry which is preliminary data.</text>
</comment>
<gene>
    <name evidence="1" type="ORF">J2Z80_001147</name>
</gene>
<sequence length="36" mass="4507">MTTGGKRRRKNRQIDWYKITEILLKLLEIIIKWYTK</sequence>